<dbReference type="EMBL" id="BTTX01000003">
    <property type="protein sequence ID" value="GMU07346.1"/>
    <property type="molecule type" value="Genomic_DNA"/>
</dbReference>
<proteinExistence type="predicted"/>
<accession>A0ABQ6QTL8</accession>
<reference evidence="1 2" key="1">
    <citation type="journal article" date="2024" name="Arch. Microbiol.">
        <title>Corallococcus caeni sp. nov., a novel myxobacterium isolated from activated sludge.</title>
        <authorList>
            <person name="Tomita S."/>
            <person name="Nakai R."/>
            <person name="Kuroda K."/>
            <person name="Kurashita H."/>
            <person name="Hatamoto M."/>
            <person name="Yamaguchi T."/>
            <person name="Narihiro T."/>
        </authorList>
    </citation>
    <scope>NUCLEOTIDE SEQUENCE [LARGE SCALE GENOMIC DNA]</scope>
    <source>
        <strain evidence="1 2">NO1</strain>
    </source>
</reference>
<dbReference type="RefSeq" id="WP_338278253.1">
    <property type="nucleotide sequence ID" value="NZ_BTTX01000003.1"/>
</dbReference>
<protein>
    <submittedName>
        <fullName evidence="1">Uncharacterized protein</fullName>
    </submittedName>
</protein>
<evidence type="ECO:0000313" key="1">
    <source>
        <dbReference type="EMBL" id="GMU07346.1"/>
    </source>
</evidence>
<evidence type="ECO:0000313" key="2">
    <source>
        <dbReference type="Proteomes" id="UP001342631"/>
    </source>
</evidence>
<sequence>MPAYKEASWSGVLGLAFEVSIWKNDESRRRAVCVSVSGQYRAGPKDPEGGVVIAMIVAAAMANPRGPCGGLVLDIRELEYRSGDMLFYWRDSLNQFRLPSDRYPCALACSDRNVKEVRSLLKDEGRTDLLETLSMSLEDALACVLVE</sequence>
<organism evidence="1 2">
    <name type="scientific">Corallococcus caeni</name>
    <dbReference type="NCBI Taxonomy" id="3082388"/>
    <lineage>
        <taxon>Bacteria</taxon>
        <taxon>Pseudomonadati</taxon>
        <taxon>Myxococcota</taxon>
        <taxon>Myxococcia</taxon>
        <taxon>Myxococcales</taxon>
        <taxon>Cystobacterineae</taxon>
        <taxon>Myxococcaceae</taxon>
        <taxon>Corallococcus</taxon>
    </lineage>
</organism>
<keyword evidence="2" id="KW-1185">Reference proteome</keyword>
<dbReference type="Proteomes" id="UP001342631">
    <property type="component" value="Unassembled WGS sequence"/>
</dbReference>
<name>A0ABQ6QTL8_9BACT</name>
<comment type="caution">
    <text evidence="1">The sequence shown here is derived from an EMBL/GenBank/DDBJ whole genome shotgun (WGS) entry which is preliminary data.</text>
</comment>
<gene>
    <name evidence="1" type="ORF">ASNO1_35990</name>
</gene>